<dbReference type="SUPFAM" id="SSF48179">
    <property type="entry name" value="6-phosphogluconate dehydrogenase C-terminal domain-like"/>
    <property type="match status" value="1"/>
</dbReference>
<evidence type="ECO:0000256" key="3">
    <source>
        <dbReference type="ARBA" id="ARBA00023064"/>
    </source>
</evidence>
<name>A0A2T0W8Z1_9LACT</name>
<keyword evidence="3" id="KW-0311">Gluconate utilization</keyword>
<dbReference type="InterPro" id="IPR006114">
    <property type="entry name" value="6PGDH_C"/>
</dbReference>
<dbReference type="Gene3D" id="1.10.1040.10">
    <property type="entry name" value="N-(1-d-carboxylethyl)-l-norvaline Dehydrogenase, domain 2"/>
    <property type="match status" value="1"/>
</dbReference>
<organism evidence="5 6">
    <name type="scientific">Alkalibacterium olivapovliticus</name>
    <dbReference type="NCBI Taxonomy" id="99907"/>
    <lineage>
        <taxon>Bacteria</taxon>
        <taxon>Bacillati</taxon>
        <taxon>Bacillota</taxon>
        <taxon>Bacilli</taxon>
        <taxon>Lactobacillales</taxon>
        <taxon>Carnobacteriaceae</taxon>
        <taxon>Alkalibacterium</taxon>
    </lineage>
</organism>
<gene>
    <name evidence="5" type="ORF">CLV38_10674</name>
</gene>
<accession>A0A2T0W8Z1</accession>
<dbReference type="AlphaFoldDB" id="A0A2T0W8Z1"/>
<dbReference type="Pfam" id="PF03446">
    <property type="entry name" value="NAD_binding_2"/>
    <property type="match status" value="1"/>
</dbReference>
<dbReference type="SUPFAM" id="SSF51735">
    <property type="entry name" value="NAD(P)-binding Rossmann-fold domains"/>
    <property type="match status" value="1"/>
</dbReference>
<keyword evidence="6" id="KW-1185">Reference proteome</keyword>
<dbReference type="SMART" id="SM01350">
    <property type="entry name" value="6PGD"/>
    <property type="match status" value="1"/>
</dbReference>
<dbReference type="InterPro" id="IPR006183">
    <property type="entry name" value="Pgluconate_DH"/>
</dbReference>
<comment type="similarity">
    <text evidence="1">Belongs to the 6-phosphogluconate dehydrogenase family.</text>
</comment>
<dbReference type="Gene3D" id="3.40.50.720">
    <property type="entry name" value="NAD(P)-binding Rossmann-like Domain"/>
    <property type="match status" value="1"/>
</dbReference>
<dbReference type="OrthoDB" id="9804542at2"/>
<dbReference type="NCBIfam" id="NF007161">
    <property type="entry name" value="PRK09599.1"/>
    <property type="match status" value="1"/>
</dbReference>
<dbReference type="PANTHER" id="PTHR11811">
    <property type="entry name" value="6-PHOSPHOGLUCONATE DEHYDROGENASE"/>
    <property type="match status" value="1"/>
</dbReference>
<evidence type="ECO:0000256" key="2">
    <source>
        <dbReference type="ARBA" id="ARBA00023002"/>
    </source>
</evidence>
<protein>
    <submittedName>
        <fullName evidence="5">6-phosphogluconate dehydrogenase</fullName>
    </submittedName>
</protein>
<evidence type="ECO:0000259" key="4">
    <source>
        <dbReference type="SMART" id="SM01350"/>
    </source>
</evidence>
<dbReference type="InterPro" id="IPR013328">
    <property type="entry name" value="6PGD_dom2"/>
</dbReference>
<evidence type="ECO:0000313" key="5">
    <source>
        <dbReference type="EMBL" id="PRY83169.1"/>
    </source>
</evidence>
<sequence length="299" mass="32694">MKIALCGLGKMGLNLVRNLIENEHEVIAYDIDDQAIRAAEKAGAIGAKSLDNLVAAFSGDRKVIWMMVPAGDITQNLINELTPLLDEEDILMDGGNAFYKDSIRRAAELKTKGIHYIDIGTSGGMEGARHGACTMVGGEKDIVEEIETVFRDVSVEDGYLYTGLAGSGHFLKMVHNGVEYGMMQAIGEGFDILEKSHFDYDHEKVAKVWNNGSVIRSWLMELMQSAFSEDPRLDDIKGVVQASGEGKWTVETAMELETAAPVIALSLMMRNRSLENDTFSGKVVASLRNQFGGHSVENS</sequence>
<reference evidence="5 6" key="1">
    <citation type="submission" date="2018-03" db="EMBL/GenBank/DDBJ databases">
        <title>Genomic Encyclopedia of Archaeal and Bacterial Type Strains, Phase II (KMG-II): from individual species to whole genera.</title>
        <authorList>
            <person name="Goeker M."/>
        </authorList>
    </citation>
    <scope>NUCLEOTIDE SEQUENCE [LARGE SCALE GENOMIC DNA]</scope>
    <source>
        <strain evidence="5 6">DSM 13175</strain>
    </source>
</reference>
<dbReference type="Pfam" id="PF00393">
    <property type="entry name" value="6PGD"/>
    <property type="match status" value="1"/>
</dbReference>
<dbReference type="RefSeq" id="WP_106192098.1">
    <property type="nucleotide sequence ID" value="NZ_PVTO01000006.1"/>
</dbReference>
<dbReference type="NCBIfam" id="TIGR00872">
    <property type="entry name" value="gnd_rel"/>
    <property type="match status" value="1"/>
</dbReference>
<comment type="caution">
    <text evidence="5">The sequence shown here is derived from an EMBL/GenBank/DDBJ whole genome shotgun (WGS) entry which is preliminary data.</text>
</comment>
<dbReference type="InterPro" id="IPR036291">
    <property type="entry name" value="NAD(P)-bd_dom_sf"/>
</dbReference>
<evidence type="ECO:0000313" key="6">
    <source>
        <dbReference type="Proteomes" id="UP000238205"/>
    </source>
</evidence>
<dbReference type="GO" id="GO:0050661">
    <property type="term" value="F:NADP binding"/>
    <property type="evidence" value="ECO:0007669"/>
    <property type="project" value="InterPro"/>
</dbReference>
<dbReference type="GO" id="GO:0004616">
    <property type="term" value="F:phosphogluconate dehydrogenase (decarboxylating) activity"/>
    <property type="evidence" value="ECO:0007669"/>
    <property type="project" value="InterPro"/>
</dbReference>
<keyword evidence="2" id="KW-0560">Oxidoreductase</keyword>
<dbReference type="PRINTS" id="PR00076">
    <property type="entry name" value="6PGDHDRGNASE"/>
</dbReference>
<dbReference type="GO" id="GO:0019521">
    <property type="term" value="P:D-gluconate metabolic process"/>
    <property type="evidence" value="ECO:0007669"/>
    <property type="project" value="UniProtKB-KW"/>
</dbReference>
<dbReference type="EMBL" id="PVTO01000006">
    <property type="protein sequence ID" value="PRY83169.1"/>
    <property type="molecule type" value="Genomic_DNA"/>
</dbReference>
<proteinExistence type="inferred from homology"/>
<evidence type="ECO:0000256" key="1">
    <source>
        <dbReference type="ARBA" id="ARBA00008419"/>
    </source>
</evidence>
<dbReference type="GO" id="GO:0006098">
    <property type="term" value="P:pentose-phosphate shunt"/>
    <property type="evidence" value="ECO:0007669"/>
    <property type="project" value="InterPro"/>
</dbReference>
<dbReference type="Proteomes" id="UP000238205">
    <property type="component" value="Unassembled WGS sequence"/>
</dbReference>
<dbReference type="InterPro" id="IPR006115">
    <property type="entry name" value="6PGDH_NADP-bd"/>
</dbReference>
<dbReference type="InterPro" id="IPR008927">
    <property type="entry name" value="6-PGluconate_DH-like_C_sf"/>
</dbReference>
<feature type="domain" description="6-phosphogluconate dehydrogenase C-terminal" evidence="4">
    <location>
        <begin position="168"/>
        <end position="295"/>
    </location>
</feature>
<dbReference type="InterPro" id="IPR004849">
    <property type="entry name" value="6DGDH_YqeC"/>
</dbReference>